<dbReference type="EMBL" id="GL732611">
    <property type="protein sequence ID" value="EFX71330.1"/>
    <property type="molecule type" value="Genomic_DNA"/>
</dbReference>
<protein>
    <submittedName>
        <fullName evidence="3">Uncharacterized protein</fullName>
    </submittedName>
</protein>
<dbReference type="HOGENOM" id="CLU_812013_0_0_1"/>
<name>E9HAA4_DAPPU</name>
<sequence>MADIDSKYEPDNADANISLPTPVDRDITQETLSVKVWSCLTGNSHLTFFASKMPDEVQASSLHYVYVISCRGIKVFMVGLMMELFCCGCLVSMVGSTVDFIMLSLFGVHCAVHILPASEWYGELLHEDKARRREEVSIVSEFILVVLFGLQFMFGQLSKASSIEIELNVLEAMSNAGVILTANSNIVILKCQSRQGETALIDCSQGDYTANAIFEQQKAIPQIKLKEVKREIQGKQPTGSKQENKAHLLVLCKFSGSIPEHLGNSAWTVDYWKEKHPVGKAYYLWAYYKATANVLMAIDNWRAALECDSLSGIKKISAEVYLGANRENRSNRTIRCKLSKAK</sequence>
<keyword evidence="2" id="KW-1133">Transmembrane helix</keyword>
<evidence type="ECO:0000313" key="4">
    <source>
        <dbReference type="Proteomes" id="UP000000305"/>
    </source>
</evidence>
<evidence type="ECO:0000313" key="3">
    <source>
        <dbReference type="EMBL" id="EFX71330.1"/>
    </source>
</evidence>
<feature type="region of interest" description="Disordered" evidence="1">
    <location>
        <begin position="1"/>
        <end position="21"/>
    </location>
</feature>
<evidence type="ECO:0000256" key="1">
    <source>
        <dbReference type="SAM" id="MobiDB-lite"/>
    </source>
</evidence>
<evidence type="ECO:0000256" key="2">
    <source>
        <dbReference type="SAM" id="Phobius"/>
    </source>
</evidence>
<organism evidence="3 4">
    <name type="scientific">Daphnia pulex</name>
    <name type="common">Water flea</name>
    <dbReference type="NCBI Taxonomy" id="6669"/>
    <lineage>
        <taxon>Eukaryota</taxon>
        <taxon>Metazoa</taxon>
        <taxon>Ecdysozoa</taxon>
        <taxon>Arthropoda</taxon>
        <taxon>Crustacea</taxon>
        <taxon>Branchiopoda</taxon>
        <taxon>Diplostraca</taxon>
        <taxon>Cladocera</taxon>
        <taxon>Anomopoda</taxon>
        <taxon>Daphniidae</taxon>
        <taxon>Daphnia</taxon>
    </lineage>
</organism>
<keyword evidence="2" id="KW-0472">Membrane</keyword>
<accession>E9HAA4</accession>
<reference evidence="3 4" key="1">
    <citation type="journal article" date="2011" name="Science">
        <title>The ecoresponsive genome of Daphnia pulex.</title>
        <authorList>
            <person name="Colbourne J.K."/>
            <person name="Pfrender M.E."/>
            <person name="Gilbert D."/>
            <person name="Thomas W.K."/>
            <person name="Tucker A."/>
            <person name="Oakley T.H."/>
            <person name="Tokishita S."/>
            <person name="Aerts A."/>
            <person name="Arnold G.J."/>
            <person name="Basu M.K."/>
            <person name="Bauer D.J."/>
            <person name="Caceres C.E."/>
            <person name="Carmel L."/>
            <person name="Casola C."/>
            <person name="Choi J.H."/>
            <person name="Detter J.C."/>
            <person name="Dong Q."/>
            <person name="Dusheyko S."/>
            <person name="Eads B.D."/>
            <person name="Frohlich T."/>
            <person name="Geiler-Samerotte K.A."/>
            <person name="Gerlach D."/>
            <person name="Hatcher P."/>
            <person name="Jogdeo S."/>
            <person name="Krijgsveld J."/>
            <person name="Kriventseva E.V."/>
            <person name="Kultz D."/>
            <person name="Laforsch C."/>
            <person name="Lindquist E."/>
            <person name="Lopez J."/>
            <person name="Manak J.R."/>
            <person name="Muller J."/>
            <person name="Pangilinan J."/>
            <person name="Patwardhan R.P."/>
            <person name="Pitluck S."/>
            <person name="Pritham E.J."/>
            <person name="Rechtsteiner A."/>
            <person name="Rho M."/>
            <person name="Rogozin I.B."/>
            <person name="Sakarya O."/>
            <person name="Salamov A."/>
            <person name="Schaack S."/>
            <person name="Shapiro H."/>
            <person name="Shiga Y."/>
            <person name="Skalitzky C."/>
            <person name="Smith Z."/>
            <person name="Souvorov A."/>
            <person name="Sung W."/>
            <person name="Tang Z."/>
            <person name="Tsuchiya D."/>
            <person name="Tu H."/>
            <person name="Vos H."/>
            <person name="Wang M."/>
            <person name="Wolf Y.I."/>
            <person name="Yamagata H."/>
            <person name="Yamada T."/>
            <person name="Ye Y."/>
            <person name="Shaw J.R."/>
            <person name="Andrews J."/>
            <person name="Crease T.J."/>
            <person name="Tang H."/>
            <person name="Lucas S.M."/>
            <person name="Robertson H.M."/>
            <person name="Bork P."/>
            <person name="Koonin E.V."/>
            <person name="Zdobnov E.M."/>
            <person name="Grigoriev I.V."/>
            <person name="Lynch M."/>
            <person name="Boore J.L."/>
        </authorList>
    </citation>
    <scope>NUCLEOTIDE SEQUENCE [LARGE SCALE GENOMIC DNA]</scope>
</reference>
<dbReference type="AlphaFoldDB" id="E9HAA4"/>
<feature type="transmembrane region" description="Helical" evidence="2">
    <location>
        <begin position="75"/>
        <end position="94"/>
    </location>
</feature>
<feature type="compositionally biased region" description="Basic and acidic residues" evidence="1">
    <location>
        <begin position="1"/>
        <end position="10"/>
    </location>
</feature>
<keyword evidence="4" id="KW-1185">Reference proteome</keyword>
<dbReference type="Proteomes" id="UP000000305">
    <property type="component" value="Unassembled WGS sequence"/>
</dbReference>
<gene>
    <name evidence="3" type="ORF">DAPPUDRAFT_111848</name>
</gene>
<keyword evidence="2" id="KW-0812">Transmembrane</keyword>
<proteinExistence type="predicted"/>
<dbReference type="KEGG" id="dpx:DAPPUDRAFT_111848"/>
<dbReference type="InParanoid" id="E9HAA4"/>